<sequence>MNAETSIENRLDAFRQRWQGKVGKMLIGGEWREAESGETFSTEDPSTGEKLADVASAGDADVDAAVAAARKAFDGPWRKVKPDERAKLINRLADLIEANADELALTETLDVGRPIQFSRIADVGGAISQLRYQAGWATKLTGDTTEISAPGEWLSYTLREPVGVCGQIVPWNFPLAMAAGKIGPALAAGCTVVLKPAEQTPLSTILLAELALEAGFPEGVINVITGYGRTAGASLAAHLDVDKVAFTGSTQTGKAIIDASKTNFKRVSLELGGKSPTFIFADADLKKAIPAAAMSIFFNAGQVCAAGSRLFVAEEVADQVLEGIAGMARMLPVGRTLDPSTVIGPLVSELQLERVTGYIESGRKEGATVLVGGGRKGDGPGWFVEPTVLVDTEASMQVRREEIFGPVLCATRFTDADDADRLGALGNETQFGLAANIWTRDISMAHKLARRLKAGSIRVNGAGGVDPALPLGGFKASGWGRENGRAGVEAYTELKAVSVALD</sequence>
<keyword evidence="7" id="KW-1185">Reference proteome</keyword>
<comment type="similarity">
    <text evidence="1 4">Belongs to the aldehyde dehydrogenase family.</text>
</comment>
<dbReference type="AlphaFoldDB" id="A0A6I4TW69"/>
<dbReference type="InterPro" id="IPR015590">
    <property type="entry name" value="Aldehyde_DH_dom"/>
</dbReference>
<dbReference type="PROSITE" id="PS00687">
    <property type="entry name" value="ALDEHYDE_DEHYDR_GLU"/>
    <property type="match status" value="1"/>
</dbReference>
<dbReference type="InterPro" id="IPR029510">
    <property type="entry name" value="Ald_DH_CS_GLU"/>
</dbReference>
<dbReference type="InterPro" id="IPR016160">
    <property type="entry name" value="Ald_DH_CS_CYS"/>
</dbReference>
<evidence type="ECO:0000313" key="7">
    <source>
        <dbReference type="Proteomes" id="UP000469430"/>
    </source>
</evidence>
<dbReference type="InterPro" id="IPR016161">
    <property type="entry name" value="Ald_DH/histidinol_DH"/>
</dbReference>
<evidence type="ECO:0000256" key="2">
    <source>
        <dbReference type="ARBA" id="ARBA00023002"/>
    </source>
</evidence>
<dbReference type="OrthoDB" id="9761688at2"/>
<dbReference type="GO" id="GO:0004030">
    <property type="term" value="F:aldehyde dehydrogenase [NAD(P)+] activity"/>
    <property type="evidence" value="ECO:0007669"/>
    <property type="project" value="UniProtKB-ARBA"/>
</dbReference>
<dbReference type="Pfam" id="PF00171">
    <property type="entry name" value="Aldedh"/>
    <property type="match status" value="1"/>
</dbReference>
<dbReference type="Proteomes" id="UP000469430">
    <property type="component" value="Unassembled WGS sequence"/>
</dbReference>
<dbReference type="Gene3D" id="3.40.309.10">
    <property type="entry name" value="Aldehyde Dehydrogenase, Chain A, domain 2"/>
    <property type="match status" value="1"/>
</dbReference>
<protein>
    <submittedName>
        <fullName evidence="6">Aldehyde dehydrogenase family protein</fullName>
    </submittedName>
</protein>
<dbReference type="PROSITE" id="PS00070">
    <property type="entry name" value="ALDEHYDE_DEHYDR_CYS"/>
    <property type="match status" value="1"/>
</dbReference>
<dbReference type="Gene3D" id="3.40.605.10">
    <property type="entry name" value="Aldehyde Dehydrogenase, Chain A, domain 1"/>
    <property type="match status" value="1"/>
</dbReference>
<dbReference type="FunFam" id="3.40.309.10:FF:000012">
    <property type="entry name" value="Betaine aldehyde dehydrogenase"/>
    <property type="match status" value="1"/>
</dbReference>
<dbReference type="FunFam" id="3.40.605.10:FF:000001">
    <property type="entry name" value="Aldehyde dehydrogenase 1"/>
    <property type="match status" value="1"/>
</dbReference>
<evidence type="ECO:0000259" key="5">
    <source>
        <dbReference type="Pfam" id="PF00171"/>
    </source>
</evidence>
<dbReference type="RefSeq" id="WP_161391959.1">
    <property type="nucleotide sequence ID" value="NZ_JBHSCP010000002.1"/>
</dbReference>
<evidence type="ECO:0000256" key="3">
    <source>
        <dbReference type="PROSITE-ProRule" id="PRU10007"/>
    </source>
</evidence>
<dbReference type="EMBL" id="WTYJ01000003">
    <property type="protein sequence ID" value="MXP00235.1"/>
    <property type="molecule type" value="Genomic_DNA"/>
</dbReference>
<feature type="domain" description="Aldehyde dehydrogenase" evidence="5">
    <location>
        <begin position="31"/>
        <end position="497"/>
    </location>
</feature>
<gene>
    <name evidence="6" type="ORF">GRI97_14670</name>
</gene>
<organism evidence="6 7">
    <name type="scientific">Croceibacterium xixiisoli</name>
    <dbReference type="NCBI Taxonomy" id="1476466"/>
    <lineage>
        <taxon>Bacteria</taxon>
        <taxon>Pseudomonadati</taxon>
        <taxon>Pseudomonadota</taxon>
        <taxon>Alphaproteobacteria</taxon>
        <taxon>Sphingomonadales</taxon>
        <taxon>Erythrobacteraceae</taxon>
        <taxon>Croceibacterium</taxon>
    </lineage>
</organism>
<feature type="active site" evidence="3">
    <location>
        <position position="270"/>
    </location>
</feature>
<name>A0A6I4TW69_9SPHN</name>
<dbReference type="PANTHER" id="PTHR11699">
    <property type="entry name" value="ALDEHYDE DEHYDROGENASE-RELATED"/>
    <property type="match status" value="1"/>
</dbReference>
<evidence type="ECO:0000256" key="4">
    <source>
        <dbReference type="RuleBase" id="RU003345"/>
    </source>
</evidence>
<dbReference type="InterPro" id="IPR016163">
    <property type="entry name" value="Ald_DH_C"/>
</dbReference>
<evidence type="ECO:0000313" key="6">
    <source>
        <dbReference type="EMBL" id="MXP00235.1"/>
    </source>
</evidence>
<dbReference type="SUPFAM" id="SSF53720">
    <property type="entry name" value="ALDH-like"/>
    <property type="match status" value="1"/>
</dbReference>
<evidence type="ECO:0000256" key="1">
    <source>
        <dbReference type="ARBA" id="ARBA00009986"/>
    </source>
</evidence>
<keyword evidence="2 4" id="KW-0560">Oxidoreductase</keyword>
<reference evidence="6 7" key="1">
    <citation type="submission" date="2019-12" db="EMBL/GenBank/DDBJ databases">
        <title>Genomic-based taxomic classification of the family Erythrobacteraceae.</title>
        <authorList>
            <person name="Xu L."/>
        </authorList>
    </citation>
    <scope>NUCLEOTIDE SEQUENCE [LARGE SCALE GENOMIC DNA]</scope>
    <source>
        <strain evidence="6 7">S36</strain>
    </source>
</reference>
<comment type="caution">
    <text evidence="6">The sequence shown here is derived from an EMBL/GenBank/DDBJ whole genome shotgun (WGS) entry which is preliminary data.</text>
</comment>
<dbReference type="InterPro" id="IPR016162">
    <property type="entry name" value="Ald_DH_N"/>
</dbReference>
<proteinExistence type="inferred from homology"/>
<accession>A0A6I4TW69</accession>